<evidence type="ECO:0000313" key="1">
    <source>
        <dbReference type="EMBL" id="EDL77906.1"/>
    </source>
</evidence>
<dbReference type="Proteomes" id="UP000234681">
    <property type="component" value="Chromosome 11"/>
</dbReference>
<dbReference type="AlphaFoldDB" id="A6JSK1"/>
<dbReference type="EMBL" id="CH473999">
    <property type="protein sequence ID" value="EDL77906.1"/>
    <property type="molecule type" value="Genomic_DNA"/>
</dbReference>
<accession>A6JSK1</accession>
<name>A6JSK1_RAT</name>
<proteinExistence type="predicted"/>
<organism evidence="1 2">
    <name type="scientific">Rattus norvegicus</name>
    <name type="common">Rat</name>
    <dbReference type="NCBI Taxonomy" id="10116"/>
    <lineage>
        <taxon>Eukaryota</taxon>
        <taxon>Metazoa</taxon>
        <taxon>Chordata</taxon>
        <taxon>Craniata</taxon>
        <taxon>Vertebrata</taxon>
        <taxon>Euteleostomi</taxon>
        <taxon>Mammalia</taxon>
        <taxon>Eutheria</taxon>
        <taxon>Euarchontoglires</taxon>
        <taxon>Glires</taxon>
        <taxon>Rodentia</taxon>
        <taxon>Myomorpha</taxon>
        <taxon>Muroidea</taxon>
        <taxon>Muridae</taxon>
        <taxon>Murinae</taxon>
        <taxon>Rattus</taxon>
    </lineage>
</organism>
<protein>
    <submittedName>
        <fullName evidence="1">RCG62933</fullName>
    </submittedName>
</protein>
<evidence type="ECO:0000313" key="2">
    <source>
        <dbReference type="Proteomes" id="UP000234681"/>
    </source>
</evidence>
<sequence length="106" mass="10920">MGAPADNTVPTAKFQIPLPTGTALPHTRGLLGAPATQELALQGFPQVWSFPQTSQRRVPAGSAVARLQAGALTLYAELAESGAGGSRVGGRGYADGFAVWLMTARD</sequence>
<reference evidence="1 2" key="1">
    <citation type="submission" date="2005-09" db="EMBL/GenBank/DDBJ databases">
        <authorList>
            <person name="Mural R.J."/>
            <person name="Li P.W."/>
            <person name="Adams M.D."/>
            <person name="Amanatides P.G."/>
            <person name="Baden-Tillson H."/>
            <person name="Barnstead M."/>
            <person name="Chin S.H."/>
            <person name="Dew I."/>
            <person name="Evans C.A."/>
            <person name="Ferriera S."/>
            <person name="Flanigan M."/>
            <person name="Fosler C."/>
            <person name="Glodek A."/>
            <person name="Gu Z."/>
            <person name="Holt R.A."/>
            <person name="Jennings D."/>
            <person name="Kraft C.L."/>
            <person name="Lu F."/>
            <person name="Nguyen T."/>
            <person name="Nusskern D.R."/>
            <person name="Pfannkoch C.M."/>
            <person name="Sitter C."/>
            <person name="Sutton G.G."/>
            <person name="Venter J.C."/>
            <person name="Wang Z."/>
            <person name="Woodage T."/>
            <person name="Zheng X.H."/>
            <person name="Zhong F."/>
        </authorList>
    </citation>
    <scope>NUCLEOTIDE SEQUENCE [LARGE SCALE GENOMIC DNA]</scope>
    <source>
        <strain>BN</strain>
        <strain evidence="2">Sprague-Dawley</strain>
    </source>
</reference>
<gene>
    <name evidence="1" type="ORF">rCG_62933</name>
</gene>